<protein>
    <submittedName>
        <fullName evidence="1">Uncharacterized protein</fullName>
    </submittedName>
</protein>
<proteinExistence type="predicted"/>
<evidence type="ECO:0000313" key="2">
    <source>
        <dbReference type="Proteomes" id="UP000191342"/>
    </source>
</evidence>
<sequence length="176" mass="20282">MRMGKDTQDIEWYSRWVKQVKEEFKQYNSGEATLTQLDATISQVPSAIKTQAWMDPHQFITLPQVFFDDLAMTSEMIESRDHSGENEAQARTIVAKLLEAVYKGLRLSGFAGPNDIRMLQKTAFTFYPMEYRKGWKCHKVRCMGRTDFSFYFGDEEAQAINLVIEARPKGNFNGEG</sequence>
<dbReference type="EMBL" id="MLQL01000014">
    <property type="protein sequence ID" value="OQE21520.1"/>
    <property type="molecule type" value="Genomic_DNA"/>
</dbReference>
<reference evidence="2" key="1">
    <citation type="journal article" date="2017" name="Nat. Microbiol.">
        <title>Global analysis of biosynthetic gene clusters reveals vast potential of secondary metabolite production in Penicillium species.</title>
        <authorList>
            <person name="Nielsen J.C."/>
            <person name="Grijseels S."/>
            <person name="Prigent S."/>
            <person name="Ji B."/>
            <person name="Dainat J."/>
            <person name="Nielsen K.F."/>
            <person name="Frisvad J.C."/>
            <person name="Workman M."/>
            <person name="Nielsen J."/>
        </authorList>
    </citation>
    <scope>NUCLEOTIDE SEQUENCE [LARGE SCALE GENOMIC DNA]</scope>
    <source>
        <strain evidence="2">IBT 14082</strain>
    </source>
</reference>
<name>A0A1V6T6I7_9EURO</name>
<dbReference type="AlphaFoldDB" id="A0A1V6T6I7"/>
<gene>
    <name evidence="1" type="ORF">PENFLA_c014G08316</name>
</gene>
<evidence type="ECO:0000313" key="1">
    <source>
        <dbReference type="EMBL" id="OQE21520.1"/>
    </source>
</evidence>
<accession>A0A1V6T6I7</accession>
<dbReference type="OrthoDB" id="4359351at2759"/>
<dbReference type="Proteomes" id="UP000191342">
    <property type="component" value="Unassembled WGS sequence"/>
</dbReference>
<organism evidence="1 2">
    <name type="scientific">Penicillium flavigenum</name>
    <dbReference type="NCBI Taxonomy" id="254877"/>
    <lineage>
        <taxon>Eukaryota</taxon>
        <taxon>Fungi</taxon>
        <taxon>Dikarya</taxon>
        <taxon>Ascomycota</taxon>
        <taxon>Pezizomycotina</taxon>
        <taxon>Eurotiomycetes</taxon>
        <taxon>Eurotiomycetidae</taxon>
        <taxon>Eurotiales</taxon>
        <taxon>Aspergillaceae</taxon>
        <taxon>Penicillium</taxon>
    </lineage>
</organism>
<comment type="caution">
    <text evidence="1">The sequence shown here is derived from an EMBL/GenBank/DDBJ whole genome shotgun (WGS) entry which is preliminary data.</text>
</comment>
<keyword evidence="2" id="KW-1185">Reference proteome</keyword>